<gene>
    <name evidence="7" type="ORF">ASZ90_006339</name>
</gene>
<keyword evidence="5 6" id="KW-0472">Membrane</keyword>
<dbReference type="NCBIfam" id="TIGR00374">
    <property type="entry name" value="flippase-like domain"/>
    <property type="match status" value="1"/>
</dbReference>
<feature type="transmembrane region" description="Helical" evidence="6">
    <location>
        <begin position="237"/>
        <end position="257"/>
    </location>
</feature>
<feature type="transmembrane region" description="Helical" evidence="6">
    <location>
        <begin position="6"/>
        <end position="23"/>
    </location>
</feature>
<keyword evidence="2" id="KW-1003">Cell membrane</keyword>
<feature type="transmembrane region" description="Helical" evidence="6">
    <location>
        <begin position="264"/>
        <end position="281"/>
    </location>
</feature>
<feature type="transmembrane region" description="Helical" evidence="6">
    <location>
        <begin position="209"/>
        <end position="231"/>
    </location>
</feature>
<evidence type="ECO:0000256" key="2">
    <source>
        <dbReference type="ARBA" id="ARBA00022475"/>
    </source>
</evidence>
<evidence type="ECO:0000256" key="6">
    <source>
        <dbReference type="SAM" id="Phobius"/>
    </source>
</evidence>
<feature type="transmembrane region" description="Helical" evidence="6">
    <location>
        <begin position="287"/>
        <end position="310"/>
    </location>
</feature>
<dbReference type="PANTHER" id="PTHR39087:SF2">
    <property type="entry name" value="UPF0104 MEMBRANE PROTEIN MJ1595"/>
    <property type="match status" value="1"/>
</dbReference>
<evidence type="ECO:0000313" key="7">
    <source>
        <dbReference type="EMBL" id="KUG23854.1"/>
    </source>
</evidence>
<dbReference type="InterPro" id="IPR022791">
    <property type="entry name" value="L-PG_synthase/AglD"/>
</dbReference>
<evidence type="ECO:0000256" key="4">
    <source>
        <dbReference type="ARBA" id="ARBA00022989"/>
    </source>
</evidence>
<dbReference type="GO" id="GO:0005886">
    <property type="term" value="C:plasma membrane"/>
    <property type="evidence" value="ECO:0007669"/>
    <property type="project" value="UniProtKB-SubCell"/>
</dbReference>
<feature type="transmembrane region" description="Helical" evidence="6">
    <location>
        <begin position="73"/>
        <end position="91"/>
    </location>
</feature>
<comment type="caution">
    <text evidence="7">The sequence shown here is derived from an EMBL/GenBank/DDBJ whole genome shotgun (WGS) entry which is preliminary data.</text>
</comment>
<feature type="transmembrane region" description="Helical" evidence="6">
    <location>
        <begin position="112"/>
        <end position="136"/>
    </location>
</feature>
<keyword evidence="4 6" id="KW-1133">Transmembrane helix</keyword>
<evidence type="ECO:0000256" key="3">
    <source>
        <dbReference type="ARBA" id="ARBA00022692"/>
    </source>
</evidence>
<organism evidence="7">
    <name type="scientific">hydrocarbon metagenome</name>
    <dbReference type="NCBI Taxonomy" id="938273"/>
    <lineage>
        <taxon>unclassified sequences</taxon>
        <taxon>metagenomes</taxon>
        <taxon>ecological metagenomes</taxon>
    </lineage>
</organism>
<reference evidence="7" key="1">
    <citation type="journal article" date="2015" name="Proc. Natl. Acad. Sci. U.S.A.">
        <title>Networks of energetic and metabolic interactions define dynamics in microbial communities.</title>
        <authorList>
            <person name="Embree M."/>
            <person name="Liu J.K."/>
            <person name="Al-Bassam M.M."/>
            <person name="Zengler K."/>
        </authorList>
    </citation>
    <scope>NUCLEOTIDE SEQUENCE</scope>
</reference>
<evidence type="ECO:0008006" key="8">
    <source>
        <dbReference type="Google" id="ProtNLM"/>
    </source>
</evidence>
<accession>A0A0W8FT08</accession>
<dbReference type="Pfam" id="PF03706">
    <property type="entry name" value="LPG_synthase_TM"/>
    <property type="match status" value="1"/>
</dbReference>
<feature type="transmembrane region" description="Helical" evidence="6">
    <location>
        <begin position="35"/>
        <end position="53"/>
    </location>
</feature>
<evidence type="ECO:0000256" key="5">
    <source>
        <dbReference type="ARBA" id="ARBA00023136"/>
    </source>
</evidence>
<dbReference type="AlphaFoldDB" id="A0A0W8FT08"/>
<dbReference type="PANTHER" id="PTHR39087">
    <property type="entry name" value="UPF0104 MEMBRANE PROTEIN MJ1595"/>
    <property type="match status" value="1"/>
</dbReference>
<evidence type="ECO:0000256" key="1">
    <source>
        <dbReference type="ARBA" id="ARBA00004651"/>
    </source>
</evidence>
<name>A0A0W8FT08_9ZZZZ</name>
<keyword evidence="3 6" id="KW-0812">Transmembrane</keyword>
<dbReference type="EMBL" id="LNQE01000882">
    <property type="protein sequence ID" value="KUG23854.1"/>
    <property type="molecule type" value="Genomic_DNA"/>
</dbReference>
<protein>
    <recommendedName>
        <fullName evidence="8">Dolichol-p-glucose synthetase</fullName>
    </recommendedName>
</protein>
<sequence>MNKKVILGILISIVLVYLSVRGINFQDVFRDLKKIQFTYVISFIVLVMIMQWLRSYRWGVMLQPMEKIDQLSLFSVTSVGFLAIASIPARIGELARPYLISRRSSIKMSSALGTILVERVLDSFTVLAMAVIVLFYTDLPQWMIKSSIIFFLLAVVMFCFIIFLILRRDTALKLINTILGKLPGRFAHKIDELIHHFIDGFQIITNVKLLLYLFFLSALIWLVDVAAIYMLLESFGFGLPVTTAFVLMIILIVGIALPAGPGYIGNWHFACVLALSLFGLAKSEALSFALVYHFLSMVIVVVLGVAFLPFNKFSIPDMKKQASNITES</sequence>
<feature type="transmembrane region" description="Helical" evidence="6">
    <location>
        <begin position="148"/>
        <end position="166"/>
    </location>
</feature>
<comment type="subcellular location">
    <subcellularLocation>
        <location evidence="1">Cell membrane</location>
        <topology evidence="1">Multi-pass membrane protein</topology>
    </subcellularLocation>
</comment>
<proteinExistence type="predicted"/>